<feature type="non-terminal residue" evidence="1">
    <location>
        <position position="1"/>
    </location>
</feature>
<gene>
    <name evidence="1" type="ORF">TSPGSL018_26687</name>
</gene>
<evidence type="ECO:0000313" key="1">
    <source>
        <dbReference type="EMBL" id="JAC74176.1"/>
    </source>
</evidence>
<sequence>QMLARTKSPILGNMALRLEAQNLSGKMETIYISTS</sequence>
<dbReference type="AlphaFoldDB" id="A0A061RUG1"/>
<protein>
    <submittedName>
        <fullName evidence="1">Uncharacterized protein</fullName>
    </submittedName>
</protein>
<organism evidence="1">
    <name type="scientific">Tetraselmis sp. GSL018</name>
    <dbReference type="NCBI Taxonomy" id="582737"/>
    <lineage>
        <taxon>Eukaryota</taxon>
        <taxon>Viridiplantae</taxon>
        <taxon>Chlorophyta</taxon>
        <taxon>core chlorophytes</taxon>
        <taxon>Chlorodendrophyceae</taxon>
        <taxon>Chlorodendrales</taxon>
        <taxon>Chlorodendraceae</taxon>
        <taxon>Tetraselmis</taxon>
    </lineage>
</organism>
<reference evidence="1" key="1">
    <citation type="submission" date="2014-05" db="EMBL/GenBank/DDBJ databases">
        <title>The transcriptome of the halophilic microalga Tetraselmis sp. GSL018 isolated from the Great Salt Lake, Utah.</title>
        <authorList>
            <person name="Jinkerson R.E."/>
            <person name="D'Adamo S."/>
            <person name="Posewitz M.C."/>
        </authorList>
    </citation>
    <scope>NUCLEOTIDE SEQUENCE</scope>
    <source>
        <strain evidence="1">GSL018</strain>
    </source>
</reference>
<dbReference type="EMBL" id="GBEZ01011629">
    <property type="protein sequence ID" value="JAC74176.1"/>
    <property type="molecule type" value="Transcribed_RNA"/>
</dbReference>
<proteinExistence type="predicted"/>
<accession>A0A061RUG1</accession>
<name>A0A061RUG1_9CHLO</name>